<protein>
    <submittedName>
        <fullName evidence="2">Uncharacterized protein</fullName>
    </submittedName>
</protein>
<sequence length="74" mass="8259">MARALVLVVILLAAIAVAPFAEASTKKYNVIEKPVTELQKELTRKICNINIKLMYLIKEKDQFNIQAGYCTSSS</sequence>
<feature type="chain" id="PRO_5002651813" evidence="1">
    <location>
        <begin position="24"/>
        <end position="74"/>
    </location>
</feature>
<keyword evidence="1" id="KW-0732">Signal</keyword>
<accession>A3AYF3</accession>
<gene>
    <name evidence="2" type="ORF">OsJ_16552</name>
</gene>
<dbReference type="EMBL" id="CM000141">
    <property type="protein sequence ID" value="EAZ32342.1"/>
    <property type="molecule type" value="Genomic_DNA"/>
</dbReference>
<evidence type="ECO:0000313" key="2">
    <source>
        <dbReference type="EMBL" id="EAZ32342.1"/>
    </source>
</evidence>
<evidence type="ECO:0000256" key="1">
    <source>
        <dbReference type="SAM" id="SignalP"/>
    </source>
</evidence>
<dbReference type="AlphaFoldDB" id="A3AYF3"/>
<proteinExistence type="predicted"/>
<dbReference type="Proteomes" id="UP000007752">
    <property type="component" value="Chromosome 4"/>
</dbReference>
<name>A3AYF3_ORYSJ</name>
<organism evidence="2">
    <name type="scientific">Oryza sativa subsp. japonica</name>
    <name type="common">Rice</name>
    <dbReference type="NCBI Taxonomy" id="39947"/>
    <lineage>
        <taxon>Eukaryota</taxon>
        <taxon>Viridiplantae</taxon>
        <taxon>Streptophyta</taxon>
        <taxon>Embryophyta</taxon>
        <taxon>Tracheophyta</taxon>
        <taxon>Spermatophyta</taxon>
        <taxon>Magnoliopsida</taxon>
        <taxon>Liliopsida</taxon>
        <taxon>Poales</taxon>
        <taxon>Poaceae</taxon>
        <taxon>BOP clade</taxon>
        <taxon>Oryzoideae</taxon>
        <taxon>Oryzeae</taxon>
        <taxon>Oryzinae</taxon>
        <taxon>Oryza</taxon>
        <taxon>Oryza sativa</taxon>
    </lineage>
</organism>
<reference evidence="2" key="1">
    <citation type="journal article" date="2005" name="PLoS Biol.">
        <title>The genomes of Oryza sativa: a history of duplications.</title>
        <authorList>
            <person name="Yu J."/>
            <person name="Wang J."/>
            <person name="Lin W."/>
            <person name="Li S."/>
            <person name="Li H."/>
            <person name="Zhou J."/>
            <person name="Ni P."/>
            <person name="Dong W."/>
            <person name="Hu S."/>
            <person name="Zeng C."/>
            <person name="Zhang J."/>
            <person name="Zhang Y."/>
            <person name="Li R."/>
            <person name="Xu Z."/>
            <person name="Li S."/>
            <person name="Li X."/>
            <person name="Zheng H."/>
            <person name="Cong L."/>
            <person name="Lin L."/>
            <person name="Yin J."/>
            <person name="Geng J."/>
            <person name="Li G."/>
            <person name="Shi J."/>
            <person name="Liu J."/>
            <person name="Lv H."/>
            <person name="Li J."/>
            <person name="Wang J."/>
            <person name="Deng Y."/>
            <person name="Ran L."/>
            <person name="Shi X."/>
            <person name="Wang X."/>
            <person name="Wu Q."/>
            <person name="Li C."/>
            <person name="Ren X."/>
            <person name="Wang J."/>
            <person name="Wang X."/>
            <person name="Li D."/>
            <person name="Liu D."/>
            <person name="Zhang X."/>
            <person name="Ji Z."/>
            <person name="Zhao W."/>
            <person name="Sun Y."/>
            <person name="Zhang Z."/>
            <person name="Bao J."/>
            <person name="Han Y."/>
            <person name="Dong L."/>
            <person name="Ji J."/>
            <person name="Chen P."/>
            <person name="Wu S."/>
            <person name="Liu J."/>
            <person name="Xiao Y."/>
            <person name="Bu D."/>
            <person name="Tan J."/>
            <person name="Yang L."/>
            <person name="Ye C."/>
            <person name="Zhang J."/>
            <person name="Xu J."/>
            <person name="Zhou Y."/>
            <person name="Yu Y."/>
            <person name="Zhang B."/>
            <person name="Zhuang S."/>
            <person name="Wei H."/>
            <person name="Liu B."/>
            <person name="Lei M."/>
            <person name="Yu H."/>
            <person name="Li Y."/>
            <person name="Xu H."/>
            <person name="Wei S."/>
            <person name="He X."/>
            <person name="Fang L."/>
            <person name="Zhang Z."/>
            <person name="Zhang Y."/>
            <person name="Huang X."/>
            <person name="Su Z."/>
            <person name="Tong W."/>
            <person name="Li J."/>
            <person name="Tong Z."/>
            <person name="Li S."/>
            <person name="Ye J."/>
            <person name="Wang L."/>
            <person name="Fang L."/>
            <person name="Lei T."/>
            <person name="Chen C."/>
            <person name="Chen H."/>
            <person name="Xu Z."/>
            <person name="Li H."/>
            <person name="Huang H."/>
            <person name="Zhang F."/>
            <person name="Xu H."/>
            <person name="Li N."/>
            <person name="Zhao C."/>
            <person name="Li S."/>
            <person name="Dong L."/>
            <person name="Huang Y."/>
            <person name="Li L."/>
            <person name="Xi Y."/>
            <person name="Qi Q."/>
            <person name="Li W."/>
            <person name="Zhang B."/>
            <person name="Hu W."/>
            <person name="Zhang Y."/>
            <person name="Tian X."/>
            <person name="Jiao Y."/>
            <person name="Liang X."/>
            <person name="Jin J."/>
            <person name="Gao L."/>
            <person name="Zheng W."/>
            <person name="Hao B."/>
            <person name="Liu S."/>
            <person name="Wang W."/>
            <person name="Yuan L."/>
            <person name="Cao M."/>
            <person name="McDermott J."/>
            <person name="Samudrala R."/>
            <person name="Wang J."/>
            <person name="Wong G.K."/>
            <person name="Yang H."/>
        </authorList>
    </citation>
    <scope>NUCLEOTIDE SEQUENCE [LARGE SCALE GENOMIC DNA]</scope>
</reference>
<reference evidence="2" key="2">
    <citation type="submission" date="2008-12" db="EMBL/GenBank/DDBJ databases">
        <title>Improved gene annotation of the rice (Oryza sativa) genomes.</title>
        <authorList>
            <person name="Wang J."/>
            <person name="Li R."/>
            <person name="Fan W."/>
            <person name="Huang Q."/>
            <person name="Zhang J."/>
            <person name="Zhou Y."/>
            <person name="Hu Y."/>
            <person name="Zi S."/>
            <person name="Li J."/>
            <person name="Ni P."/>
            <person name="Zheng H."/>
            <person name="Zhang Y."/>
            <person name="Zhao M."/>
            <person name="Hao Q."/>
            <person name="McDermott J."/>
            <person name="Samudrala R."/>
            <person name="Kristiansen K."/>
            <person name="Wong G.K.-S."/>
        </authorList>
    </citation>
    <scope>NUCLEOTIDE SEQUENCE</scope>
</reference>
<feature type="signal peptide" evidence="1">
    <location>
        <begin position="1"/>
        <end position="23"/>
    </location>
</feature>